<dbReference type="InterPro" id="IPR019542">
    <property type="entry name" value="Enhancer_polycomb-like_N"/>
</dbReference>
<evidence type="ECO:0000256" key="3">
    <source>
        <dbReference type="ARBA" id="ARBA00023015"/>
    </source>
</evidence>
<evidence type="ECO:0000256" key="1">
    <source>
        <dbReference type="ARBA" id="ARBA00004123"/>
    </source>
</evidence>
<proteinExistence type="inferred from homology"/>
<dbReference type="EMBL" id="JAHLVD010000002">
    <property type="protein sequence ID" value="KAG7852147.1"/>
    <property type="molecule type" value="Genomic_DNA"/>
</dbReference>
<name>A0AAN6DLG6_PICAN</name>
<evidence type="ECO:0000313" key="14">
    <source>
        <dbReference type="Proteomes" id="UP001197328"/>
    </source>
</evidence>
<evidence type="ECO:0000259" key="10">
    <source>
        <dbReference type="Pfam" id="PF10513"/>
    </source>
</evidence>
<evidence type="ECO:0000313" key="13">
    <source>
        <dbReference type="Proteomes" id="UP001196530"/>
    </source>
</evidence>
<feature type="region of interest" description="Disordered" evidence="9">
    <location>
        <begin position="730"/>
        <end position="772"/>
    </location>
</feature>
<evidence type="ECO:0000313" key="12">
    <source>
        <dbReference type="EMBL" id="KAG7852147.1"/>
    </source>
</evidence>
<evidence type="ECO:0000256" key="6">
    <source>
        <dbReference type="ARBA" id="ARBA00025513"/>
    </source>
</evidence>
<sequence length="772" mass="89092">MAPPSSAGARFRQRKISVKQTLQVWKQRDIPDLELAEQQRDLQQIETGVEKGEEEEHHLQKVINASAAKIQGRKVEQVYIPTPDASKVWADADKYYKDEFVPPASYIKFSATVEDVSGCPYCMDEEDEKFLEKMNSTLDNKCTEDEFEMIAHRFESVVNEKQPFLSMDPQQILSFKEIVEVAVVPDKSDPADVARTLENQLNIHPFKTLLDAKPTSGKQPRPLKVLFDMFGRKIYEHWKARRIARNGKPVFPTLRFEDPSHKDDNDPYVCFRRREFRQARKTRRTDTQGAERLAMFYKDLKHARNILFMVAEREVRRLEQLKTDKEIFNLRCETKKVKRELGIKGEEEDLITHKKKRPPLPDPEFFRAQQMSEKERLLTKERRKQQLEKEKLVASQRQKYQKGGAYSQAQPGQGANPVAVQPYVKLPSSRIPDLDLTTVNAVLQDKLEGIKKAVSDKLVKRRAQDEGWVNFTDDPYNPFFQIASNEDEALKERSHLPYSSIASSMYEVESSREAEFSSLLNSHKHYTDDEIVKINAADGEVVKNDRNNLPEFYDLTGQDRDYEDTGFYNPNNANQHKLTVSEVLYKLRKRVGRYGRMWIDRKRVRDDPGFEEYLNASDDEIELESDNGDEESKDEPVTPPENGELASRKRHINVYDSQSDAKRRLKSRFMFDSDLPPYSPLDPSKLNQIGSQTQAIRFGCMLLTKAYDSIHHIRQKQIEAHQQRLLQQQQRMLQQKQKQLANGSAEANGANGSTKSASPAPGSAGEMKKLKS</sequence>
<dbReference type="InterPro" id="IPR024943">
    <property type="entry name" value="Enhancer_polycomb"/>
</dbReference>
<keyword evidence="5 7" id="KW-0539">Nucleus</keyword>
<comment type="subcellular location">
    <subcellularLocation>
        <location evidence="1 7">Nucleus</location>
    </subcellularLocation>
</comment>
<evidence type="ECO:0000256" key="7">
    <source>
        <dbReference type="RuleBase" id="RU361124"/>
    </source>
</evidence>
<evidence type="ECO:0000256" key="9">
    <source>
        <dbReference type="SAM" id="MobiDB-lite"/>
    </source>
</evidence>
<keyword evidence="4 7" id="KW-0804">Transcription</keyword>
<gene>
    <name evidence="11" type="ORF">KL928_000403</name>
    <name evidence="12" type="ORF">KL940_001029</name>
</gene>
<feature type="domain" description="Enhancer of polycomb-like N-terminal" evidence="10">
    <location>
        <begin position="12"/>
        <end position="156"/>
    </location>
</feature>
<dbReference type="Proteomes" id="UP001196530">
    <property type="component" value="Unassembled WGS sequence"/>
</dbReference>
<feature type="coiled-coil region" evidence="8">
    <location>
        <begin position="370"/>
        <end position="397"/>
    </location>
</feature>
<dbReference type="EMBL" id="JAHLUX010000001">
    <property type="protein sequence ID" value="KAG7821928.1"/>
    <property type="molecule type" value="Genomic_DNA"/>
</dbReference>
<keyword evidence="8" id="KW-0175">Coiled coil</keyword>
<evidence type="ECO:0000313" key="11">
    <source>
        <dbReference type="EMBL" id="KAG7821928.1"/>
    </source>
</evidence>
<dbReference type="RefSeq" id="XP_043062298.1">
    <property type="nucleotide sequence ID" value="XM_043204683.1"/>
</dbReference>
<dbReference type="GO" id="GO:0035267">
    <property type="term" value="C:NuA4 histone acetyltransferase complex"/>
    <property type="evidence" value="ECO:0007669"/>
    <property type="project" value="InterPro"/>
</dbReference>
<dbReference type="Pfam" id="PF10513">
    <property type="entry name" value="EPL1"/>
    <property type="match status" value="1"/>
</dbReference>
<comment type="caution">
    <text evidence="11">The sequence shown here is derived from an EMBL/GenBank/DDBJ whole genome shotgun (WGS) entry which is preliminary data.</text>
</comment>
<dbReference type="Proteomes" id="UP001197328">
    <property type="component" value="Unassembled WGS sequence"/>
</dbReference>
<feature type="region of interest" description="Disordered" evidence="9">
    <location>
        <begin position="616"/>
        <end position="649"/>
    </location>
</feature>
<dbReference type="PANTHER" id="PTHR14898">
    <property type="entry name" value="ENHANCER OF POLYCOMB"/>
    <property type="match status" value="1"/>
</dbReference>
<dbReference type="GO" id="GO:0006357">
    <property type="term" value="P:regulation of transcription by RNA polymerase II"/>
    <property type="evidence" value="ECO:0007669"/>
    <property type="project" value="InterPro"/>
</dbReference>
<dbReference type="GeneID" id="66124454"/>
<evidence type="ECO:0000256" key="5">
    <source>
        <dbReference type="ARBA" id="ARBA00023242"/>
    </source>
</evidence>
<protein>
    <recommendedName>
        <fullName evidence="7">Enhancer of polycomb-like protein</fullName>
    </recommendedName>
</protein>
<comment type="similarity">
    <text evidence="2 7">Belongs to the enhancer of polycomb family.</text>
</comment>
<evidence type="ECO:0000256" key="2">
    <source>
        <dbReference type="ARBA" id="ARBA00008035"/>
    </source>
</evidence>
<feature type="compositionally biased region" description="Low complexity" evidence="9">
    <location>
        <begin position="730"/>
        <end position="753"/>
    </location>
</feature>
<comment type="function">
    <text evidence="6">Component of the NuA4 histone acetyltransferase complex which is involved in transcriptional activation of selected genes principally by acetylation of nucleosomal histone H4 and H2A. The NuA4 complex is also involved in DNA repair. Involved in gene silencing by neighboring heterochromatin, blockage of the silencing spreading along the chromosome, and required for cell cycle progression through G2/M.</text>
</comment>
<keyword evidence="3 7" id="KW-0805">Transcription regulation</keyword>
<dbReference type="GO" id="GO:0005634">
    <property type="term" value="C:nucleus"/>
    <property type="evidence" value="ECO:0007669"/>
    <property type="project" value="UniProtKB-SubCell"/>
</dbReference>
<accession>A0AAN6DLG6</accession>
<keyword evidence="14" id="KW-1185">Reference proteome</keyword>
<evidence type="ECO:0000256" key="4">
    <source>
        <dbReference type="ARBA" id="ARBA00023163"/>
    </source>
</evidence>
<dbReference type="AlphaFoldDB" id="A0AAN6DLG6"/>
<reference evidence="11 14" key="1">
    <citation type="journal article" date="2021" name="G3 (Bethesda)">
        <title>Genomic diversity, chromosomal rearrangements, and interspecies hybridization in the ogataea polymorpha species complex.</title>
        <authorList>
            <person name="Hanson S.J."/>
            <person name="Cinneide E.O."/>
            <person name="Salzberg L.I."/>
            <person name="Wolfe K.H."/>
            <person name="McGowan J."/>
            <person name="Fitzpatrick D.A."/>
            <person name="Matlin K."/>
        </authorList>
    </citation>
    <scope>NUCLEOTIDE SEQUENCE</scope>
    <source>
        <strain evidence="12">51-138</strain>
        <strain evidence="11">61-244</strain>
    </source>
</reference>
<organism evidence="11 13">
    <name type="scientific">Pichia angusta</name>
    <name type="common">Yeast</name>
    <name type="synonym">Hansenula polymorpha</name>
    <dbReference type="NCBI Taxonomy" id="870730"/>
    <lineage>
        <taxon>Eukaryota</taxon>
        <taxon>Fungi</taxon>
        <taxon>Dikarya</taxon>
        <taxon>Ascomycota</taxon>
        <taxon>Saccharomycotina</taxon>
        <taxon>Pichiomycetes</taxon>
        <taxon>Pichiales</taxon>
        <taxon>Pichiaceae</taxon>
        <taxon>Ogataea</taxon>
    </lineage>
</organism>
<evidence type="ECO:0000256" key="8">
    <source>
        <dbReference type="SAM" id="Coils"/>
    </source>
</evidence>
<feature type="compositionally biased region" description="Acidic residues" evidence="9">
    <location>
        <begin position="617"/>
        <end position="633"/>
    </location>
</feature>